<sequence>MYFKIEDAKYWYEIDGNGPPVVLFHGFTGSTSTWYSVIPVLKEHFQIITVDLPGHGKTRTQSPRTMEACCFDIKQLLFHLKLSEVHLVGYSMGGRTALSFAMFYPEMVTSLCLESSSPGLNSTEERMNRAANDEKLASKIEQDGLIAFVHYWENIPLFHTQKRLSAVVQQSIRQERLAQTEEGLARSLRYMGNGKQPSWWSELTRFEKPVLLVVGSDDQKFIQINKRMKKRIKSSDLVIVDNSGHAIHVEQPKIFGKIVTAFILKINSL</sequence>
<dbReference type="HAMAP" id="MF_01660">
    <property type="entry name" value="MenH"/>
    <property type="match status" value="1"/>
</dbReference>
<comment type="pathway">
    <text evidence="3">Quinol/quinone metabolism; 1,4-dihydroxy-2-naphthoate biosynthesis; 1,4-dihydroxy-2-naphthoate from chorismate: step 3/7.</text>
</comment>
<keyword evidence="1 3" id="KW-0474">Menaquinone biosynthesis</keyword>
<dbReference type="NCBIfam" id="TIGR03695">
    <property type="entry name" value="menH_SHCHC"/>
    <property type="match status" value="1"/>
</dbReference>
<organism evidence="5 6">
    <name type="scientific">Virgibacillus alimentarius</name>
    <dbReference type="NCBI Taxonomy" id="698769"/>
    <lineage>
        <taxon>Bacteria</taxon>
        <taxon>Bacillati</taxon>
        <taxon>Bacillota</taxon>
        <taxon>Bacilli</taxon>
        <taxon>Bacillales</taxon>
        <taxon>Bacillaceae</taxon>
        <taxon>Virgibacillus</taxon>
    </lineage>
</organism>
<comment type="pathway">
    <text evidence="3">Quinol/quinone metabolism; menaquinone biosynthesis.</text>
</comment>
<dbReference type="InterPro" id="IPR029058">
    <property type="entry name" value="AB_hydrolase_fold"/>
</dbReference>
<dbReference type="RefSeq" id="WP_029269888.1">
    <property type="nucleotide sequence ID" value="NZ_JAGIKX010000007.1"/>
</dbReference>
<comment type="caution">
    <text evidence="5">The sequence shown here is derived from an EMBL/GenBank/DDBJ whole genome shotgun (WGS) entry which is preliminary data.</text>
</comment>
<keyword evidence="2 3" id="KW-0456">Lyase</keyword>
<evidence type="ECO:0000313" key="6">
    <source>
        <dbReference type="Proteomes" id="UP001519294"/>
    </source>
</evidence>
<comment type="function">
    <text evidence="3">Catalyzes a proton abstraction reaction that results in 2,5-elimination of pyruvate from 2-succinyl-5-enolpyruvyl-6-hydroxy-3-cyclohexene-1-carboxylate (SEPHCHC) and the formation of 2-succinyl-6-hydroxy-2,4-cyclohexadiene-1-carboxylate (SHCHC).</text>
</comment>
<dbReference type="PANTHER" id="PTHR42916:SF1">
    <property type="entry name" value="PROTEIN PHYLLO, CHLOROPLASTIC"/>
    <property type="match status" value="1"/>
</dbReference>
<feature type="domain" description="AB hydrolase-1" evidence="4">
    <location>
        <begin position="19"/>
        <end position="251"/>
    </location>
</feature>
<keyword evidence="6" id="KW-1185">Reference proteome</keyword>
<dbReference type="PRINTS" id="PR00111">
    <property type="entry name" value="ABHYDROLASE"/>
</dbReference>
<reference evidence="5 6" key="1">
    <citation type="submission" date="2021-03" db="EMBL/GenBank/DDBJ databases">
        <title>Genomic Encyclopedia of Type Strains, Phase IV (KMG-IV): sequencing the most valuable type-strain genomes for metagenomic binning, comparative biology and taxonomic classification.</title>
        <authorList>
            <person name="Goeker M."/>
        </authorList>
    </citation>
    <scope>NUCLEOTIDE SEQUENCE [LARGE SCALE GENOMIC DNA]</scope>
    <source>
        <strain evidence="5 6">DSM 25790</strain>
    </source>
</reference>
<evidence type="ECO:0000256" key="3">
    <source>
        <dbReference type="HAMAP-Rule" id="MF_01660"/>
    </source>
</evidence>
<dbReference type="InterPro" id="IPR022485">
    <property type="entry name" value="SHCHC_synthase_MenH"/>
</dbReference>
<dbReference type="Gene3D" id="3.40.50.1820">
    <property type="entry name" value="alpha/beta hydrolase"/>
    <property type="match status" value="1"/>
</dbReference>
<comment type="catalytic activity">
    <reaction evidence="3">
        <text>5-enolpyruvoyl-6-hydroxy-2-succinyl-cyclohex-3-ene-1-carboxylate = (1R,6R)-6-hydroxy-2-succinyl-cyclohexa-2,4-diene-1-carboxylate + pyruvate</text>
        <dbReference type="Rhea" id="RHEA:25597"/>
        <dbReference type="ChEBI" id="CHEBI:15361"/>
        <dbReference type="ChEBI" id="CHEBI:58689"/>
        <dbReference type="ChEBI" id="CHEBI:58818"/>
        <dbReference type="EC" id="4.2.99.20"/>
    </reaction>
</comment>
<dbReference type="PRINTS" id="PR00412">
    <property type="entry name" value="EPOXHYDRLASE"/>
</dbReference>
<proteinExistence type="inferred from homology"/>
<dbReference type="EC" id="4.2.99.20" evidence="3"/>
<name>A0ABS4S795_9BACI</name>
<dbReference type="Pfam" id="PF00561">
    <property type="entry name" value="Abhydrolase_1"/>
    <property type="match status" value="1"/>
</dbReference>
<dbReference type="GO" id="GO:0070205">
    <property type="term" value="F:2-succinyl-6-hydroxy-2,4-cyclohexadiene-1-carboxylate synthase activity"/>
    <property type="evidence" value="ECO:0007669"/>
    <property type="project" value="UniProtKB-EC"/>
</dbReference>
<gene>
    <name evidence="3" type="primary">menH</name>
    <name evidence="5" type="ORF">J2Z81_001237</name>
</gene>
<evidence type="ECO:0000313" key="5">
    <source>
        <dbReference type="EMBL" id="MBP2257289.1"/>
    </source>
</evidence>
<evidence type="ECO:0000256" key="2">
    <source>
        <dbReference type="ARBA" id="ARBA00023239"/>
    </source>
</evidence>
<dbReference type="InterPro" id="IPR000073">
    <property type="entry name" value="AB_hydrolase_1"/>
</dbReference>
<dbReference type="InterPro" id="IPR000639">
    <property type="entry name" value="Epox_hydrolase-like"/>
</dbReference>
<comment type="subunit">
    <text evidence="3">Monomer.</text>
</comment>
<accession>A0ABS4S795</accession>
<dbReference type="SUPFAM" id="SSF53474">
    <property type="entry name" value="alpha/beta-Hydrolases"/>
    <property type="match status" value="1"/>
</dbReference>
<dbReference type="PANTHER" id="PTHR42916">
    <property type="entry name" value="2-SUCCINYL-5-ENOLPYRUVYL-6-HYDROXY-3-CYCLOHEXENE-1-CARBOXYLATE SYNTHASE"/>
    <property type="match status" value="1"/>
</dbReference>
<comment type="similarity">
    <text evidence="3">Belongs to the AB hydrolase superfamily. MenH family.</text>
</comment>
<evidence type="ECO:0000259" key="4">
    <source>
        <dbReference type="Pfam" id="PF00561"/>
    </source>
</evidence>
<dbReference type="Proteomes" id="UP001519294">
    <property type="component" value="Unassembled WGS sequence"/>
</dbReference>
<dbReference type="EMBL" id="JAGIKX010000007">
    <property type="protein sequence ID" value="MBP2257289.1"/>
    <property type="molecule type" value="Genomic_DNA"/>
</dbReference>
<protein>
    <recommendedName>
        <fullName evidence="3">Putative 2-succinyl-6-hydroxy-2,4-cyclohexadiene-1-carboxylate synthase</fullName>
        <shortName evidence="3">SHCHC synthase</shortName>
        <ecNumber evidence="3">4.2.99.20</ecNumber>
    </recommendedName>
</protein>
<evidence type="ECO:0000256" key="1">
    <source>
        <dbReference type="ARBA" id="ARBA00022428"/>
    </source>
</evidence>